<dbReference type="OrthoDB" id="29306at2759"/>
<dbReference type="InterPro" id="IPR011009">
    <property type="entry name" value="Kinase-like_dom_sf"/>
</dbReference>
<dbReference type="Proteomes" id="UP000717585">
    <property type="component" value="Unassembled WGS sequence"/>
</dbReference>
<feature type="compositionally biased region" description="Basic and acidic residues" evidence="1">
    <location>
        <begin position="490"/>
        <end position="502"/>
    </location>
</feature>
<protein>
    <submittedName>
        <fullName evidence="3">Beige/BEACH domain</fullName>
    </submittedName>
</protein>
<evidence type="ECO:0000313" key="4">
    <source>
        <dbReference type="Proteomes" id="UP000717585"/>
    </source>
</evidence>
<accession>A0A8J6B8W3</accession>
<name>A0A8J6B8W3_9EUKA</name>
<dbReference type="SUPFAM" id="SSF56112">
    <property type="entry name" value="Protein kinase-like (PK-like)"/>
    <property type="match status" value="1"/>
</dbReference>
<comment type="caution">
    <text evidence="3">The sequence shown here is derived from an EMBL/GenBank/DDBJ whole genome shotgun (WGS) entry which is preliminary data.</text>
</comment>
<dbReference type="Gene3D" id="1.10.1540.10">
    <property type="entry name" value="BEACH domain"/>
    <property type="match status" value="1"/>
</dbReference>
<feature type="compositionally biased region" description="Low complexity" evidence="1">
    <location>
        <begin position="503"/>
        <end position="520"/>
    </location>
</feature>
<gene>
    <name evidence="3" type="ORF">J8273_2804</name>
</gene>
<dbReference type="PANTHER" id="PTHR46866:SF1">
    <property type="entry name" value="GH12955P"/>
    <property type="match status" value="1"/>
</dbReference>
<evidence type="ECO:0000313" key="3">
    <source>
        <dbReference type="EMBL" id="KAG9395609.1"/>
    </source>
</evidence>
<proteinExistence type="predicted"/>
<feature type="domain" description="BEACH" evidence="2">
    <location>
        <begin position="259"/>
        <end position="490"/>
    </location>
</feature>
<keyword evidence="4" id="KW-1185">Reference proteome</keyword>
<dbReference type="EMBL" id="JAHDYR010000009">
    <property type="protein sequence ID" value="KAG9395609.1"/>
    <property type="molecule type" value="Genomic_DNA"/>
</dbReference>
<sequence length="1355" mass="146356">MNTSGIEDLLSPIAKLTNEEGTSIECIVPGFEQERLTKALTEIASEFVDQPASSLLQTADSYPVFESSTAADEPIAIFDSPVVERQPMFVPSQIAEETLLAETHLLHRANSNMDNSVMRFLGVEEFAPSDSDLDDDLSCVDRIWYGPNENGVRKARIPYIESILAADDAAYTLRPAHTIATVVRFNHHLLDETRILVIACGLIETVRWLHRRGLYHGGLTPDTVGLAMGFVPRVRGIFPTRTPPLQPPDVVHRWEYTLTHQWAVGSISNLEYLRGLNHMAGRRDHNPFFASVYPWVVDFTSPNGGWRDLRQSMFRLHHGDATLDATFTGSIHPHHVSGLGSEVTYFSYLARRTPLSDLVAHVRARFNPAEYPSTVARMFKWTADEAIIDFYSNPDMFASLHDELPDLGLPPFAPTPEEFISWHRSRLEHHKVSARLHRWIDITFGVGLLGQAAEKNKNVPAQWAAPLDSPDSHMSAPGYVALFHTPHPPHLKEAQSRADRAMAHAAPSAPSSRPESPMSSHESDLGLPGVRGVGYDRVDFEPMTPDNGGESDSDFDSDYCPVPTPAPTSVSITQAKSGKNLAQRLGTNLGRIAGINSIFKEGSRRNSASELGRNPLNAAIKQSANVEDHIRFCMTNPLGLGDRGFSTEDKTVEELQAIDRNSLCHVLSVLDAKAALPTWGSAGPLKPIIAAIKSAGLQEALSRLPSHIHRLTELYSTISALRTTQARLEAIASGVGALPRFGNFFLAVLPLWRMAVETATIPDLVEPSLRAIVAICRMLDITQMRAAYAHIQRKLRAVIVAADQRNTPAAKDLLDKLMAVYTPTLTGGDIRHLAEVATNMFLADAMQDGPPLPFVSYDGVLDAPPSAAVLTLLRQQHDLAIRFQGFAMELIESTLRALHTDTQTIGQVGTLAAAVTVLDSTLDGLQTDALVTGAVNHLGPILTVAALEAADSDILRRAAVVLCSGLASITAKCPAVTGSVLAVALLGWTSPRETRLDRLQSPLIDLMKTEPRLLPGMYLLMDRLISDRRIQVQTAIVPILPDDLPAPWASLIANLGTHTPKVRPKPVQVPSRDPAAMLGGLVVCKKLLPCVTPHAKVVNHGTRALVWTPGVPGVTLLDTVLLESLPAEGLETCAAPDTADLLSDAIVTAGDGKVSVYTLQGDLLGRWRLGPAGSSAAVVVTQEESNQLIKVAVAGNLVTVDPKELLVLESIRIPDYIRTIWADAGSRLLGHTKRSIYLLSATSPLVATTPSDIVAVAAHPTIDGALIATADKAVYAVNTTTGLTRIATLPDAAVGIGNVCGHALFAHSLGVSLLVDGCLESYKVAEFSKLSAFCEASAGMNSWLAFFDGHVGLFS</sequence>
<dbReference type="Pfam" id="PF02138">
    <property type="entry name" value="Beach"/>
    <property type="match status" value="1"/>
</dbReference>
<dbReference type="PANTHER" id="PTHR46866">
    <property type="entry name" value="GH12955P"/>
    <property type="match status" value="1"/>
</dbReference>
<evidence type="ECO:0000256" key="1">
    <source>
        <dbReference type="SAM" id="MobiDB-lite"/>
    </source>
</evidence>
<dbReference type="InterPro" id="IPR000409">
    <property type="entry name" value="BEACH_dom"/>
</dbReference>
<dbReference type="InterPro" id="IPR036372">
    <property type="entry name" value="BEACH_dom_sf"/>
</dbReference>
<feature type="region of interest" description="Disordered" evidence="1">
    <location>
        <begin position="486"/>
        <end position="530"/>
    </location>
</feature>
<dbReference type="SMART" id="SM01026">
    <property type="entry name" value="Beach"/>
    <property type="match status" value="1"/>
</dbReference>
<organism evidence="3 4">
    <name type="scientific">Carpediemonas membranifera</name>
    <dbReference type="NCBI Taxonomy" id="201153"/>
    <lineage>
        <taxon>Eukaryota</taxon>
        <taxon>Metamonada</taxon>
        <taxon>Carpediemonas-like organisms</taxon>
        <taxon>Carpediemonas</taxon>
    </lineage>
</organism>
<dbReference type="SUPFAM" id="SSF81837">
    <property type="entry name" value="BEACH domain"/>
    <property type="match status" value="1"/>
</dbReference>
<reference evidence="3" key="1">
    <citation type="submission" date="2021-05" db="EMBL/GenBank/DDBJ databases">
        <title>A free-living protist that lacks canonical eukaryotic 1 DNA replication and segregation systems.</title>
        <authorList>
            <person name="Salas-Leiva D.E."/>
            <person name="Tromer E.C."/>
            <person name="Curtis B.A."/>
            <person name="Jerlstrom-Hultqvist J."/>
            <person name="Kolisko M."/>
            <person name="Yi Z."/>
            <person name="Salas-Leiva J.S."/>
            <person name="Gallot-Lavallee L."/>
            <person name="Kops G.J.P.L."/>
            <person name="Archibald J.M."/>
            <person name="Simpson A.G.B."/>
            <person name="Roger A.J."/>
        </authorList>
    </citation>
    <scope>NUCLEOTIDE SEQUENCE</scope>
    <source>
        <strain evidence="3">BICM</strain>
    </source>
</reference>
<evidence type="ECO:0000259" key="2">
    <source>
        <dbReference type="SMART" id="SM01026"/>
    </source>
</evidence>